<name>A0A934VKB3_9BACT</name>
<feature type="chain" id="PRO_5037772317" description="Glycogen debranching enzyme C-terminal domain-containing protein" evidence="1">
    <location>
        <begin position="24"/>
        <end position="396"/>
    </location>
</feature>
<dbReference type="GO" id="GO:0005975">
    <property type="term" value="P:carbohydrate metabolic process"/>
    <property type="evidence" value="ECO:0007669"/>
    <property type="project" value="InterPro"/>
</dbReference>
<dbReference type="InterPro" id="IPR008928">
    <property type="entry name" value="6-hairpin_glycosidase_sf"/>
</dbReference>
<keyword evidence="1" id="KW-0732">Signal</keyword>
<proteinExistence type="predicted"/>
<sequence>MPLPQAPHSLLAVSAFLATTLFASFSDTQAKPPSFEENAEWMRAEMARLVLNSRGELPDGRTVFFADKTKHYNLIFTRGFGYLQEWVGDLLTFEERKGYLEYLLDGQREDGCIPDRVNFKGRPIYSPGGENKPLADHAVDNASFLASSACLYFQDSGDIAFFRDAEPKLRRGLDFIRRADNGLVFNPTDNPECVYGFTDIVQKTGHLLFSSVLYYKACRDMEAASEQTGVGNPAEYRRRADLIKENIGLLWDKKSGAFFAADEQCHQIDIWGTAFVIYHGLATKRQERKALKFLVSEYDNYAQNGQIRHLLSPETWSDLFVDKPAGVYQNGAYWATPLNWFIPVLEKASPELAQKTLEECITDFKARGINEWVYNENVKLPGYLVSASSVYSLIRE</sequence>
<dbReference type="Proteomes" id="UP000617628">
    <property type="component" value="Unassembled WGS sequence"/>
</dbReference>
<protein>
    <recommendedName>
        <fullName evidence="4">Glycogen debranching enzyme C-terminal domain-containing protein</fullName>
    </recommendedName>
</protein>
<accession>A0A934VKB3</accession>
<dbReference type="EMBL" id="JAENIL010000009">
    <property type="protein sequence ID" value="MBK1876486.1"/>
    <property type="molecule type" value="Genomic_DNA"/>
</dbReference>
<evidence type="ECO:0000256" key="1">
    <source>
        <dbReference type="SAM" id="SignalP"/>
    </source>
</evidence>
<keyword evidence="3" id="KW-1185">Reference proteome</keyword>
<dbReference type="InterPro" id="IPR012341">
    <property type="entry name" value="6hp_glycosidase-like_sf"/>
</dbReference>
<organism evidence="2 3">
    <name type="scientific">Pelagicoccus mobilis</name>
    <dbReference type="NCBI Taxonomy" id="415221"/>
    <lineage>
        <taxon>Bacteria</taxon>
        <taxon>Pseudomonadati</taxon>
        <taxon>Verrucomicrobiota</taxon>
        <taxon>Opitutia</taxon>
        <taxon>Puniceicoccales</taxon>
        <taxon>Pelagicoccaceae</taxon>
        <taxon>Pelagicoccus</taxon>
    </lineage>
</organism>
<comment type="caution">
    <text evidence="2">The sequence shown here is derived from an EMBL/GenBank/DDBJ whole genome shotgun (WGS) entry which is preliminary data.</text>
</comment>
<evidence type="ECO:0008006" key="4">
    <source>
        <dbReference type="Google" id="ProtNLM"/>
    </source>
</evidence>
<dbReference type="PANTHER" id="PTHR34987:SF4">
    <property type="entry name" value="ALPHA-L-RHAMNOSIDASE C-TERMINAL DOMAIN-CONTAINING PROTEIN"/>
    <property type="match status" value="1"/>
</dbReference>
<feature type="signal peptide" evidence="1">
    <location>
        <begin position="1"/>
        <end position="23"/>
    </location>
</feature>
<gene>
    <name evidence="2" type="ORF">JIN87_06365</name>
</gene>
<dbReference type="Gene3D" id="1.50.10.10">
    <property type="match status" value="1"/>
</dbReference>
<dbReference type="AlphaFoldDB" id="A0A934VKB3"/>
<dbReference type="RefSeq" id="WP_200354703.1">
    <property type="nucleotide sequence ID" value="NZ_JAENIL010000009.1"/>
</dbReference>
<evidence type="ECO:0000313" key="2">
    <source>
        <dbReference type="EMBL" id="MBK1876486.1"/>
    </source>
</evidence>
<reference evidence="2" key="1">
    <citation type="submission" date="2021-01" db="EMBL/GenBank/DDBJ databases">
        <title>Modified the classification status of verrucomicrobia.</title>
        <authorList>
            <person name="Feng X."/>
        </authorList>
    </citation>
    <scope>NUCLEOTIDE SEQUENCE</scope>
    <source>
        <strain evidence="2">KCTC 13126</strain>
    </source>
</reference>
<dbReference type="PANTHER" id="PTHR34987">
    <property type="entry name" value="C, PUTATIVE (AFU_ORTHOLOGUE AFUA_3G02880)-RELATED"/>
    <property type="match status" value="1"/>
</dbReference>
<evidence type="ECO:0000313" key="3">
    <source>
        <dbReference type="Proteomes" id="UP000617628"/>
    </source>
</evidence>
<dbReference type="SUPFAM" id="SSF48208">
    <property type="entry name" value="Six-hairpin glycosidases"/>
    <property type="match status" value="1"/>
</dbReference>